<evidence type="ECO:0000256" key="4">
    <source>
        <dbReference type="ARBA" id="ARBA00022989"/>
    </source>
</evidence>
<feature type="transmembrane region" description="Helical" evidence="7">
    <location>
        <begin position="52"/>
        <end position="72"/>
    </location>
</feature>
<gene>
    <name evidence="8" type="ORF">DL762_001888</name>
</gene>
<keyword evidence="4 7" id="KW-1133">Transmembrane helix</keyword>
<comment type="subcellular location">
    <subcellularLocation>
        <location evidence="1">Membrane</location>
        <topology evidence="1">Multi-pass membrane protein</topology>
    </subcellularLocation>
</comment>
<evidence type="ECO:0000256" key="2">
    <source>
        <dbReference type="ARBA" id="ARBA00022448"/>
    </source>
</evidence>
<reference evidence="8 9" key="1">
    <citation type="submission" date="2018-06" db="EMBL/GenBank/DDBJ databases">
        <title>Complete Genomes of Monosporascus.</title>
        <authorList>
            <person name="Robinson A.J."/>
            <person name="Natvig D.O."/>
        </authorList>
    </citation>
    <scope>NUCLEOTIDE SEQUENCE [LARGE SCALE GENOMIC DNA]</scope>
    <source>
        <strain evidence="8 9">CBS 609.92</strain>
    </source>
</reference>
<feature type="transmembrane region" description="Helical" evidence="7">
    <location>
        <begin position="119"/>
        <end position="138"/>
    </location>
</feature>
<name>A0ABY0HFK4_9PEZI</name>
<dbReference type="Proteomes" id="UP000294003">
    <property type="component" value="Unassembled WGS sequence"/>
</dbReference>
<dbReference type="EMBL" id="QJNS01000034">
    <property type="protein sequence ID" value="RYO91950.1"/>
    <property type="molecule type" value="Genomic_DNA"/>
</dbReference>
<keyword evidence="6" id="KW-0325">Glycoprotein</keyword>
<dbReference type="SUPFAM" id="SSF103473">
    <property type="entry name" value="MFS general substrate transporter"/>
    <property type="match status" value="1"/>
</dbReference>
<keyword evidence="9" id="KW-1185">Reference proteome</keyword>
<evidence type="ECO:0000256" key="5">
    <source>
        <dbReference type="ARBA" id="ARBA00023136"/>
    </source>
</evidence>
<protein>
    <submittedName>
        <fullName evidence="8">Uncharacterized protein</fullName>
    </submittedName>
</protein>
<evidence type="ECO:0000313" key="9">
    <source>
        <dbReference type="Proteomes" id="UP000294003"/>
    </source>
</evidence>
<dbReference type="InterPro" id="IPR036259">
    <property type="entry name" value="MFS_trans_sf"/>
</dbReference>
<proteinExistence type="predicted"/>
<feature type="transmembrane region" description="Helical" evidence="7">
    <location>
        <begin position="12"/>
        <end position="32"/>
    </location>
</feature>
<accession>A0ABY0HFK4</accession>
<feature type="transmembrane region" description="Helical" evidence="7">
    <location>
        <begin position="79"/>
        <end position="99"/>
    </location>
</feature>
<organism evidence="8 9">
    <name type="scientific">Monosporascus cannonballus</name>
    <dbReference type="NCBI Taxonomy" id="155416"/>
    <lineage>
        <taxon>Eukaryota</taxon>
        <taxon>Fungi</taxon>
        <taxon>Dikarya</taxon>
        <taxon>Ascomycota</taxon>
        <taxon>Pezizomycotina</taxon>
        <taxon>Sordariomycetes</taxon>
        <taxon>Xylariomycetidae</taxon>
        <taxon>Xylariales</taxon>
        <taxon>Xylariales incertae sedis</taxon>
        <taxon>Monosporascus</taxon>
    </lineage>
</organism>
<keyword evidence="5 7" id="KW-0472">Membrane</keyword>
<dbReference type="PANTHER" id="PTHR23501:SF187">
    <property type="entry name" value="MAJOR FACILITATOR SUPERFAMILY (MFS) PROFILE DOMAIN-CONTAINING PROTEIN"/>
    <property type="match status" value="1"/>
</dbReference>
<evidence type="ECO:0000256" key="6">
    <source>
        <dbReference type="ARBA" id="ARBA00023180"/>
    </source>
</evidence>
<comment type="caution">
    <text evidence="8">The sequence shown here is derived from an EMBL/GenBank/DDBJ whole genome shotgun (WGS) entry which is preliminary data.</text>
</comment>
<evidence type="ECO:0000256" key="7">
    <source>
        <dbReference type="SAM" id="Phobius"/>
    </source>
</evidence>
<keyword evidence="3 7" id="KW-0812">Transmembrane</keyword>
<evidence type="ECO:0000256" key="3">
    <source>
        <dbReference type="ARBA" id="ARBA00022692"/>
    </source>
</evidence>
<evidence type="ECO:0000313" key="8">
    <source>
        <dbReference type="EMBL" id="RYO91950.1"/>
    </source>
</evidence>
<dbReference type="PANTHER" id="PTHR23501">
    <property type="entry name" value="MAJOR FACILITATOR SUPERFAMILY"/>
    <property type="match status" value="1"/>
</dbReference>
<evidence type="ECO:0000256" key="1">
    <source>
        <dbReference type="ARBA" id="ARBA00004141"/>
    </source>
</evidence>
<sequence>MLLKLFTNRVSLAVFGLKPILSILMYWQIYFLPLHFQSVLEASPTTPGVYPLPTHSSGMAFFAIGYELFSLLDEDSSTAFWAGVQFLGAILIGVLMATTLPAAQAPLAEADVAVVTDTWGFLGYFGSIWGIAVPGSIFNSKVD</sequence>
<keyword evidence="2" id="KW-0813">Transport</keyword>